<dbReference type="OrthoDB" id="4981820at2"/>
<protein>
    <submittedName>
        <fullName evidence="1">Uncharacterized protein</fullName>
    </submittedName>
</protein>
<proteinExistence type="predicted"/>
<name>A0A5S4EXC0_9ACTN</name>
<sequence length="89" mass="9314">MGENGQFSIVPAGPGIHHTIASGDEKVTAAGQITFNSQGAVTMFDNFTGHYTPCTECAATFIQRGVDAFGLAGIRIPRRVITDYGGKAP</sequence>
<keyword evidence="2" id="KW-1185">Reference proteome</keyword>
<dbReference type="EMBL" id="VCKY01000311">
    <property type="protein sequence ID" value="TMR08210.1"/>
    <property type="molecule type" value="Genomic_DNA"/>
</dbReference>
<organism evidence="1 2">
    <name type="scientific">Nonomuraea turkmeniaca</name>
    <dbReference type="NCBI Taxonomy" id="103838"/>
    <lineage>
        <taxon>Bacteria</taxon>
        <taxon>Bacillati</taxon>
        <taxon>Actinomycetota</taxon>
        <taxon>Actinomycetes</taxon>
        <taxon>Streptosporangiales</taxon>
        <taxon>Streptosporangiaceae</taxon>
        <taxon>Nonomuraea</taxon>
    </lineage>
</organism>
<evidence type="ECO:0000313" key="1">
    <source>
        <dbReference type="EMBL" id="TMR08210.1"/>
    </source>
</evidence>
<gene>
    <name evidence="1" type="ORF">ETD86_48770</name>
</gene>
<evidence type="ECO:0000313" key="2">
    <source>
        <dbReference type="Proteomes" id="UP000309128"/>
    </source>
</evidence>
<dbReference type="AlphaFoldDB" id="A0A5S4EXC0"/>
<dbReference type="RefSeq" id="WP_138673432.1">
    <property type="nucleotide sequence ID" value="NZ_VCKY01000311.1"/>
</dbReference>
<reference evidence="1 2" key="1">
    <citation type="submission" date="2019-05" db="EMBL/GenBank/DDBJ databases">
        <title>Draft genome sequence of Nonomuraea turkmeniaca DSM 43926.</title>
        <authorList>
            <person name="Saricaoglu S."/>
            <person name="Isik K."/>
        </authorList>
    </citation>
    <scope>NUCLEOTIDE SEQUENCE [LARGE SCALE GENOMIC DNA]</scope>
    <source>
        <strain evidence="1 2">DSM 43926</strain>
    </source>
</reference>
<dbReference type="Proteomes" id="UP000309128">
    <property type="component" value="Unassembled WGS sequence"/>
</dbReference>
<comment type="caution">
    <text evidence="1">The sequence shown here is derived from an EMBL/GenBank/DDBJ whole genome shotgun (WGS) entry which is preliminary data.</text>
</comment>
<accession>A0A5S4EXC0</accession>